<comment type="catalytic activity">
    <reaction evidence="8">
        <text>L-tryptophan + O2 = indole-3-acetamide + CO2 + H2O</text>
        <dbReference type="Rhea" id="RHEA:16165"/>
        <dbReference type="ChEBI" id="CHEBI:15377"/>
        <dbReference type="ChEBI" id="CHEBI:15379"/>
        <dbReference type="ChEBI" id="CHEBI:16031"/>
        <dbReference type="ChEBI" id="CHEBI:16526"/>
        <dbReference type="ChEBI" id="CHEBI:57912"/>
        <dbReference type="EC" id="1.13.12.3"/>
    </reaction>
</comment>
<dbReference type="InterPro" id="IPR006311">
    <property type="entry name" value="TAT_signal"/>
</dbReference>
<dbReference type="EMBL" id="JBIGHW010000006">
    <property type="protein sequence ID" value="MFG6441550.1"/>
    <property type="molecule type" value="Genomic_DNA"/>
</dbReference>
<comment type="pathway">
    <text evidence="2">Plant hormone metabolism; auxin biosynthesis.</text>
</comment>
<evidence type="ECO:0000256" key="6">
    <source>
        <dbReference type="ARBA" id="ARBA00023002"/>
    </source>
</evidence>
<dbReference type="Pfam" id="PF01593">
    <property type="entry name" value="Amino_oxidase"/>
    <property type="match status" value="1"/>
</dbReference>
<organism evidence="11 12">
    <name type="scientific">Pelomonas margarita</name>
    <dbReference type="NCBI Taxonomy" id="3299031"/>
    <lineage>
        <taxon>Bacteria</taxon>
        <taxon>Pseudomonadati</taxon>
        <taxon>Pseudomonadota</taxon>
        <taxon>Betaproteobacteria</taxon>
        <taxon>Burkholderiales</taxon>
        <taxon>Sphaerotilaceae</taxon>
        <taxon>Roseateles</taxon>
    </lineage>
</organism>
<evidence type="ECO:0000256" key="3">
    <source>
        <dbReference type="ARBA" id="ARBA00005833"/>
    </source>
</evidence>
<gene>
    <name evidence="11" type="ORF">ACG0Z3_12765</name>
</gene>
<comment type="cofactor">
    <cofactor evidence="1">
        <name>FAD</name>
        <dbReference type="ChEBI" id="CHEBI:57692"/>
    </cofactor>
</comment>
<evidence type="ECO:0000313" key="12">
    <source>
        <dbReference type="Proteomes" id="UP001606301"/>
    </source>
</evidence>
<dbReference type="EC" id="1.13.12.3" evidence="4"/>
<evidence type="ECO:0000256" key="8">
    <source>
        <dbReference type="ARBA" id="ARBA00047321"/>
    </source>
</evidence>
<feature type="chain" id="PRO_5045655899" description="Tryptophan 2-monooxygenase" evidence="9">
    <location>
        <begin position="39"/>
        <end position="488"/>
    </location>
</feature>
<dbReference type="Proteomes" id="UP001606301">
    <property type="component" value="Unassembled WGS sequence"/>
</dbReference>
<comment type="caution">
    <text evidence="11">The sequence shown here is derived from an EMBL/GenBank/DDBJ whole genome shotgun (WGS) entry which is preliminary data.</text>
</comment>
<comment type="similarity">
    <text evidence="3">Belongs to the tryptophan 2-monooxygenase family.</text>
</comment>
<keyword evidence="12" id="KW-1185">Reference proteome</keyword>
<evidence type="ECO:0000256" key="9">
    <source>
        <dbReference type="SAM" id="SignalP"/>
    </source>
</evidence>
<protein>
    <recommendedName>
        <fullName evidence="5">Tryptophan 2-monooxygenase</fullName>
        <ecNumber evidence="4">1.13.12.3</ecNumber>
    </recommendedName>
</protein>
<evidence type="ECO:0000256" key="1">
    <source>
        <dbReference type="ARBA" id="ARBA00001974"/>
    </source>
</evidence>
<dbReference type="RefSeq" id="WP_394397908.1">
    <property type="nucleotide sequence ID" value="NZ_JBIGHW010000006.1"/>
</dbReference>
<sequence length="488" mass="51737">MKAAATSLAAAASSQLNRRAALAATAAGLLALHRPASAAPAATDVLILGAGISGLHAARLLQQQGLSVTVLEGSGRIGGRCWTAHDVPGRPEIGAGTIGAGYGRVRANVAELGVELVTPPPGSRDILGSGPAAFSVYGQPVSRVQWKDSPLNRLSPAERGMTASQLVGHYLARDMGLKALDDWLKPEFAWLDQLSLKDHFTKLGASPEALRLMQAHAPGSNLEDANALHFVRRTFFYGWEARAGKGQRVRGGTSTLTDAMAASLQRPVQVNRMVSHIRSGAKGVEVRCADGSVHRARACISTIPVPVFRKIKVDGPVSAKHRAAWQAVRSTDVVQVFFTVDAPFWQQDGAAAEMWTDTPCERFFHLPALDQPHGIIGAFIGGDGTQALRGMDKPAMGRYALDTLNRLRPSSRGHVAVSHVHHWGSVPTALGHISSWAPGDIGRHEAVLHEPVGALHFAGDHLGRLHVGLEAACESAEASAMQVLDRLA</sequence>
<name>A0ABW7FJN1_9BURK</name>
<dbReference type="PRINTS" id="PR00757">
    <property type="entry name" value="AMINEOXDASEF"/>
</dbReference>
<dbReference type="PANTHER" id="PTHR10742:SF410">
    <property type="entry name" value="LYSINE-SPECIFIC HISTONE DEMETHYLASE 2"/>
    <property type="match status" value="1"/>
</dbReference>
<feature type="domain" description="Amine oxidase" evidence="10">
    <location>
        <begin position="52"/>
        <end position="484"/>
    </location>
</feature>
<dbReference type="InterPro" id="IPR002937">
    <property type="entry name" value="Amino_oxidase"/>
</dbReference>
<dbReference type="InterPro" id="IPR036188">
    <property type="entry name" value="FAD/NAD-bd_sf"/>
</dbReference>
<evidence type="ECO:0000256" key="4">
    <source>
        <dbReference type="ARBA" id="ARBA00012535"/>
    </source>
</evidence>
<reference evidence="11 12" key="1">
    <citation type="submission" date="2024-08" db="EMBL/GenBank/DDBJ databases">
        <authorList>
            <person name="Lu H."/>
        </authorList>
    </citation>
    <scope>NUCLEOTIDE SEQUENCE [LARGE SCALE GENOMIC DNA]</scope>
    <source>
        <strain evidence="11 12">LKC17W</strain>
    </source>
</reference>
<keyword evidence="7" id="KW-0073">Auxin biosynthesis</keyword>
<dbReference type="SUPFAM" id="SSF51905">
    <property type="entry name" value="FAD/NAD(P)-binding domain"/>
    <property type="match status" value="1"/>
</dbReference>
<evidence type="ECO:0000256" key="5">
    <source>
        <dbReference type="ARBA" id="ARBA00017871"/>
    </source>
</evidence>
<dbReference type="PROSITE" id="PS51318">
    <property type="entry name" value="TAT"/>
    <property type="match status" value="1"/>
</dbReference>
<keyword evidence="6" id="KW-0560">Oxidoreductase</keyword>
<dbReference type="Gene3D" id="3.50.50.60">
    <property type="entry name" value="FAD/NAD(P)-binding domain"/>
    <property type="match status" value="1"/>
</dbReference>
<feature type="signal peptide" evidence="9">
    <location>
        <begin position="1"/>
        <end position="38"/>
    </location>
</feature>
<evidence type="ECO:0000313" key="11">
    <source>
        <dbReference type="EMBL" id="MFG6441550.1"/>
    </source>
</evidence>
<dbReference type="InterPro" id="IPR001613">
    <property type="entry name" value="Flavin_amine_oxidase"/>
</dbReference>
<evidence type="ECO:0000259" key="10">
    <source>
        <dbReference type="Pfam" id="PF01593"/>
    </source>
</evidence>
<dbReference type="InterPro" id="IPR050281">
    <property type="entry name" value="Flavin_monoamine_oxidase"/>
</dbReference>
<evidence type="ECO:0000256" key="7">
    <source>
        <dbReference type="ARBA" id="ARBA00023070"/>
    </source>
</evidence>
<proteinExistence type="inferred from homology"/>
<evidence type="ECO:0000256" key="2">
    <source>
        <dbReference type="ARBA" id="ARBA00004814"/>
    </source>
</evidence>
<accession>A0ABW7FJN1</accession>
<keyword evidence="9" id="KW-0732">Signal</keyword>
<dbReference type="PANTHER" id="PTHR10742">
    <property type="entry name" value="FLAVIN MONOAMINE OXIDASE"/>
    <property type="match status" value="1"/>
</dbReference>
<dbReference type="SUPFAM" id="SSF54373">
    <property type="entry name" value="FAD-linked reductases, C-terminal domain"/>
    <property type="match status" value="1"/>
</dbReference>